<feature type="compositionally biased region" description="Low complexity" evidence="1">
    <location>
        <begin position="600"/>
        <end position="609"/>
    </location>
</feature>
<evidence type="ECO:0000256" key="1">
    <source>
        <dbReference type="SAM" id="MobiDB-lite"/>
    </source>
</evidence>
<feature type="region of interest" description="Disordered" evidence="1">
    <location>
        <begin position="546"/>
        <end position="627"/>
    </location>
</feature>
<feature type="compositionally biased region" description="Basic residues" evidence="1">
    <location>
        <begin position="579"/>
        <end position="596"/>
    </location>
</feature>
<organism evidence="3 4">
    <name type="scientific">Wolfiporia cocos (strain MD-104)</name>
    <name type="common">Brown rot fungus</name>
    <dbReference type="NCBI Taxonomy" id="742152"/>
    <lineage>
        <taxon>Eukaryota</taxon>
        <taxon>Fungi</taxon>
        <taxon>Dikarya</taxon>
        <taxon>Basidiomycota</taxon>
        <taxon>Agaricomycotina</taxon>
        <taxon>Agaricomycetes</taxon>
        <taxon>Polyporales</taxon>
        <taxon>Phaeolaceae</taxon>
        <taxon>Wolfiporia</taxon>
    </lineage>
</organism>
<dbReference type="GO" id="GO:0071933">
    <property type="term" value="F:Arp2/3 complex binding"/>
    <property type="evidence" value="ECO:0007669"/>
    <property type="project" value="TreeGrafter"/>
</dbReference>
<dbReference type="GO" id="GO:0006897">
    <property type="term" value="P:endocytosis"/>
    <property type="evidence" value="ECO:0007669"/>
    <property type="project" value="TreeGrafter"/>
</dbReference>
<reference evidence="3 4" key="1">
    <citation type="journal article" date="2012" name="Science">
        <title>The Paleozoic origin of enzymatic lignin decomposition reconstructed from 31 fungal genomes.</title>
        <authorList>
            <person name="Floudas D."/>
            <person name="Binder M."/>
            <person name="Riley R."/>
            <person name="Barry K."/>
            <person name="Blanchette R.A."/>
            <person name="Henrissat B."/>
            <person name="Martinez A.T."/>
            <person name="Otillar R."/>
            <person name="Spatafora J.W."/>
            <person name="Yadav J.S."/>
            <person name="Aerts A."/>
            <person name="Benoit I."/>
            <person name="Boyd A."/>
            <person name="Carlson A."/>
            <person name="Copeland A."/>
            <person name="Coutinho P.M."/>
            <person name="de Vries R.P."/>
            <person name="Ferreira P."/>
            <person name="Findley K."/>
            <person name="Foster B."/>
            <person name="Gaskell J."/>
            <person name="Glotzer D."/>
            <person name="Gorecki P."/>
            <person name="Heitman J."/>
            <person name="Hesse C."/>
            <person name="Hori C."/>
            <person name="Igarashi K."/>
            <person name="Jurgens J.A."/>
            <person name="Kallen N."/>
            <person name="Kersten P."/>
            <person name="Kohler A."/>
            <person name="Kuees U."/>
            <person name="Kumar T.K.A."/>
            <person name="Kuo A."/>
            <person name="LaButti K."/>
            <person name="Larrondo L.F."/>
            <person name="Lindquist E."/>
            <person name="Ling A."/>
            <person name="Lombard V."/>
            <person name="Lucas S."/>
            <person name="Lundell T."/>
            <person name="Martin R."/>
            <person name="McLaughlin D.J."/>
            <person name="Morgenstern I."/>
            <person name="Morin E."/>
            <person name="Murat C."/>
            <person name="Nagy L.G."/>
            <person name="Nolan M."/>
            <person name="Ohm R.A."/>
            <person name="Patyshakuliyeva A."/>
            <person name="Rokas A."/>
            <person name="Ruiz-Duenas F.J."/>
            <person name="Sabat G."/>
            <person name="Salamov A."/>
            <person name="Samejima M."/>
            <person name="Schmutz J."/>
            <person name="Slot J.C."/>
            <person name="St John F."/>
            <person name="Stenlid J."/>
            <person name="Sun H."/>
            <person name="Sun S."/>
            <person name="Syed K."/>
            <person name="Tsang A."/>
            <person name="Wiebenga A."/>
            <person name="Young D."/>
            <person name="Pisabarro A."/>
            <person name="Eastwood D.C."/>
            <person name="Martin F."/>
            <person name="Cullen D."/>
            <person name="Grigoriev I.V."/>
            <person name="Hibbett D.S."/>
        </authorList>
    </citation>
    <scope>NUCLEOTIDE SEQUENCE [LARGE SCALE GENOMIC DNA]</scope>
    <source>
        <strain evidence="3 4">MD-104</strain>
    </source>
</reference>
<sequence length="627" mass="70422">MSIPPRDIFGIVYIVENAQQFWSELEDILHIPDGVTLDKLDATLRRFATFCAAYHEQYLQSPLQMVHACDLLLASELFMFHSERMSEILCEDVQKATDPHLVYILYTSLFAYGCRNQNFLRSQKRWQPLLPLLMDNVTVDVDPDVEDTYLGSGSGGSGIPRAIAVPIEAKLRTLSVRLLYEVCRVQKLSIQELEIFSDSFIDYLFDLVEQTRHMQDETFNYSVIKLLVALNEQFMIASLHHPHKHSDPIQHGSGQPNPAERPENGNRLLRVLMARQSSSMTFGENMIFMLNRAERTSEDLCMQLLVLKLLYLLFTTKGMAEYFYTNDLCVLVDVFLREIGNIDEDNEPLRHTFLRVLHPLLTKTQLRTMPYKRAQIVRTLESLIENETIRDVDPTTKRLVERCLSGEWCIQFRKTQDAPQRVDSPSLSVVSSPQSTTSLSTSRAERKGSIRGMRGKVTRSAENLNANISRRASGSGQGHLDSLRQPHADSTASLPKIASAFTNAPSAGRRRERIGSMDRDVPTAAFASLSTHDRQTTVVPEIAVVTRAHDRLDTPTSPVEPPDSPMSLMSSSSSSHINAKPHRRVAPPPPTKRRKPPAVPAARGAPTTALSAASSQPSLTSLLPKRR</sequence>
<protein>
    <recommendedName>
        <fullName evidence="2">SPIN90/Ldb17 leucine-rich domain-containing protein</fullName>
    </recommendedName>
</protein>
<dbReference type="PANTHER" id="PTHR13357">
    <property type="entry name" value="SH3 ADAPTER PROTEIN SPIN90 NCK INTERACTING PROTEIN WITH SH3 DOMAIN"/>
    <property type="match status" value="1"/>
</dbReference>
<dbReference type="PANTHER" id="PTHR13357:SF1">
    <property type="entry name" value="NCK-INTERACTING PROTEIN WITH SH3 DOMAIN"/>
    <property type="match status" value="1"/>
</dbReference>
<evidence type="ECO:0000313" key="3">
    <source>
        <dbReference type="EMBL" id="PCH37392.1"/>
    </source>
</evidence>
<dbReference type="EMBL" id="KB467931">
    <property type="protein sequence ID" value="PCH37392.1"/>
    <property type="molecule type" value="Genomic_DNA"/>
</dbReference>
<dbReference type="AlphaFoldDB" id="A0A2H3J568"/>
<feature type="region of interest" description="Disordered" evidence="1">
    <location>
        <begin position="469"/>
        <end position="490"/>
    </location>
</feature>
<name>A0A2H3J568_WOLCO</name>
<gene>
    <name evidence="3" type="ORF">WOLCODRAFT_109793</name>
</gene>
<feature type="region of interest" description="Disordered" evidence="1">
    <location>
        <begin position="242"/>
        <end position="263"/>
    </location>
</feature>
<dbReference type="OMA" id="ERMCEII"/>
<accession>A0A2H3J568</accession>
<dbReference type="OrthoDB" id="445362at2759"/>
<dbReference type="Proteomes" id="UP000218811">
    <property type="component" value="Unassembled WGS sequence"/>
</dbReference>
<dbReference type="GO" id="GO:0030479">
    <property type="term" value="C:actin cortical patch"/>
    <property type="evidence" value="ECO:0007669"/>
    <property type="project" value="TreeGrafter"/>
</dbReference>
<keyword evidence="4" id="KW-1185">Reference proteome</keyword>
<feature type="compositionally biased region" description="Polar residues" evidence="1">
    <location>
        <begin position="610"/>
        <end position="621"/>
    </location>
</feature>
<dbReference type="GO" id="GO:0051666">
    <property type="term" value="P:actin cortical patch localization"/>
    <property type="evidence" value="ECO:0007669"/>
    <property type="project" value="TreeGrafter"/>
</dbReference>
<dbReference type="GO" id="GO:0000147">
    <property type="term" value="P:actin cortical patch assembly"/>
    <property type="evidence" value="ECO:0007669"/>
    <property type="project" value="TreeGrafter"/>
</dbReference>
<evidence type="ECO:0000259" key="2">
    <source>
        <dbReference type="Pfam" id="PF09431"/>
    </source>
</evidence>
<evidence type="ECO:0000313" key="4">
    <source>
        <dbReference type="Proteomes" id="UP000218811"/>
    </source>
</evidence>
<dbReference type="STRING" id="742152.A0A2H3J568"/>
<feature type="domain" description="SPIN90/Ldb17 leucine-rich" evidence="2">
    <location>
        <begin position="216"/>
        <end position="376"/>
    </location>
</feature>
<feature type="compositionally biased region" description="Low complexity" evidence="1">
    <location>
        <begin position="565"/>
        <end position="575"/>
    </location>
</feature>
<feature type="compositionally biased region" description="Low complexity" evidence="1">
    <location>
        <begin position="424"/>
        <end position="442"/>
    </location>
</feature>
<feature type="region of interest" description="Disordered" evidence="1">
    <location>
        <begin position="421"/>
        <end position="452"/>
    </location>
</feature>
<dbReference type="Pfam" id="PF09431">
    <property type="entry name" value="SPIN90_LRD"/>
    <property type="match status" value="1"/>
</dbReference>
<proteinExistence type="predicted"/>
<dbReference type="InterPro" id="IPR018556">
    <property type="entry name" value="SPIN90/Ldb17_LRD"/>
</dbReference>
<dbReference type="InterPro" id="IPR030125">
    <property type="entry name" value="SPIN90/Ldb17"/>
</dbReference>